<dbReference type="GO" id="GO:0005634">
    <property type="term" value="C:nucleus"/>
    <property type="evidence" value="ECO:0007669"/>
    <property type="project" value="UniProtKB-SubCell"/>
</dbReference>
<comment type="subcellular location">
    <subcellularLocation>
        <location evidence="1">Nucleus</location>
    </subcellularLocation>
</comment>
<dbReference type="InterPro" id="IPR015943">
    <property type="entry name" value="WD40/YVTN_repeat-like_dom_sf"/>
</dbReference>
<keyword evidence="2" id="KW-0804">Transcription</keyword>
<evidence type="ECO:0000256" key="2">
    <source>
        <dbReference type="ARBA" id="ARBA00023163"/>
    </source>
</evidence>
<keyword evidence="3" id="KW-0539">Nucleus</keyword>
<comment type="caution">
    <text evidence="5">The sequence shown here is derived from an EMBL/GenBank/DDBJ whole genome shotgun (WGS) entry which is preliminary data.</text>
</comment>
<feature type="region of interest" description="Disordered" evidence="4">
    <location>
        <begin position="613"/>
        <end position="651"/>
    </location>
</feature>
<gene>
    <name evidence="5" type="ORF">B0I35DRAFT_358518</name>
</gene>
<dbReference type="SMART" id="SM00320">
    <property type="entry name" value="WD40"/>
    <property type="match status" value="3"/>
</dbReference>
<evidence type="ECO:0000256" key="4">
    <source>
        <dbReference type="SAM" id="MobiDB-lite"/>
    </source>
</evidence>
<dbReference type="SUPFAM" id="SSF50978">
    <property type="entry name" value="WD40 repeat-like"/>
    <property type="match status" value="1"/>
</dbReference>
<evidence type="ECO:0000313" key="6">
    <source>
        <dbReference type="Proteomes" id="UP000813444"/>
    </source>
</evidence>
<dbReference type="InterPro" id="IPR001680">
    <property type="entry name" value="WD40_rpt"/>
</dbReference>
<dbReference type="PANTHER" id="PTHR15052">
    <property type="entry name" value="RNA POLYMERASE III TRANSCRIPTION INITIATION FACTOR COMPLEX SUBUNIT"/>
    <property type="match status" value="1"/>
</dbReference>
<feature type="compositionally biased region" description="Basic residues" evidence="4">
    <location>
        <begin position="621"/>
        <end position="630"/>
    </location>
</feature>
<evidence type="ECO:0000313" key="5">
    <source>
        <dbReference type="EMBL" id="KAH7310511.1"/>
    </source>
</evidence>
<dbReference type="Proteomes" id="UP000813444">
    <property type="component" value="Unassembled WGS sequence"/>
</dbReference>
<name>A0A8K0SK51_9HYPO</name>
<sequence>MRTRKANRNKRYTLEKYDFESSSDEREPRKRKDADDKDDNFDVEAAAESAGDEDENLAERAPVSESDLSDVVDTPGNRRKTIKPASVGPAPTGYLDIEPLPAEGHPPRGYFGPFDRSFRGGHLVRTWYGGDSDSVELVQDMLDRWMDWTVLPPKQLDSETATDAKCVWQQDFEEKEKYFADLWAEQAHDFLLTRDITPLSVEESLPYRMPHVSMPVLVGPLTAQQEIHVVPGCAYPVSQSNIPFDHDPDEGRVPAGWLLDVGGIVVGMDWARSQDSPQTLAMTVIPHSDQEIYNYEAETLNPDHQRHGVLQLWDFEGTAPEDGFSRPTITTPKLRKTLCFAYGRVRRVKWNPMVYLLAVICGDGCVCILDPGHDGDESFDFVNKPAASLSLREEYSIKATALTWVTVNRLAVGYSDGSIGLWSIHPTRLLSRHPVHHSLIVDMASGYPSMPYIVASSPVGGVSKLVDLRAPSYEATEVQTLSINPQPNLLAWSDHLLGFFSLFPSSSVLNIVVSFMHHAHYPLCRRVVTVESFLTCLAVGRTHPYLLVGTAEGSLWALNPMVEIFSRKREPSDRIKLFHHEYRTAPMFPEGSPASGRGAARIIQGFPVERNTNPRTETKTLLKRAKKGKRGKAEEADNEDDMDEDAPIDPTRGVVHDARTRITVVEWNPNKAYGCWAAVAMASGLVRVIDLGLEK</sequence>
<dbReference type="EMBL" id="JAGPNK010000012">
    <property type="protein sequence ID" value="KAH7310511.1"/>
    <property type="molecule type" value="Genomic_DNA"/>
</dbReference>
<dbReference type="PANTHER" id="PTHR15052:SF2">
    <property type="entry name" value="GENERAL TRANSCRIPTION FACTOR 3C POLYPEPTIDE 2"/>
    <property type="match status" value="1"/>
</dbReference>
<accession>A0A8K0SK51</accession>
<keyword evidence="6" id="KW-1185">Reference proteome</keyword>
<dbReference type="InterPro" id="IPR052416">
    <property type="entry name" value="GTF3C_component"/>
</dbReference>
<feature type="compositionally biased region" description="Acidic residues" evidence="4">
    <location>
        <begin position="636"/>
        <end position="647"/>
    </location>
</feature>
<dbReference type="InterPro" id="IPR036322">
    <property type="entry name" value="WD40_repeat_dom_sf"/>
</dbReference>
<reference evidence="5" key="1">
    <citation type="journal article" date="2021" name="Nat. Commun.">
        <title>Genetic determinants of endophytism in the Arabidopsis root mycobiome.</title>
        <authorList>
            <person name="Mesny F."/>
            <person name="Miyauchi S."/>
            <person name="Thiergart T."/>
            <person name="Pickel B."/>
            <person name="Atanasova L."/>
            <person name="Karlsson M."/>
            <person name="Huettel B."/>
            <person name="Barry K.W."/>
            <person name="Haridas S."/>
            <person name="Chen C."/>
            <person name="Bauer D."/>
            <person name="Andreopoulos W."/>
            <person name="Pangilinan J."/>
            <person name="LaButti K."/>
            <person name="Riley R."/>
            <person name="Lipzen A."/>
            <person name="Clum A."/>
            <person name="Drula E."/>
            <person name="Henrissat B."/>
            <person name="Kohler A."/>
            <person name="Grigoriev I.V."/>
            <person name="Martin F.M."/>
            <person name="Hacquard S."/>
        </authorList>
    </citation>
    <scope>NUCLEOTIDE SEQUENCE</scope>
    <source>
        <strain evidence="5">MPI-CAGE-CH-0235</strain>
    </source>
</reference>
<protein>
    <submittedName>
        <fullName evidence="5">Uncharacterized protein</fullName>
    </submittedName>
</protein>
<proteinExistence type="predicted"/>
<feature type="compositionally biased region" description="Basic residues" evidence="4">
    <location>
        <begin position="1"/>
        <end position="11"/>
    </location>
</feature>
<evidence type="ECO:0000256" key="1">
    <source>
        <dbReference type="ARBA" id="ARBA00004123"/>
    </source>
</evidence>
<feature type="region of interest" description="Disordered" evidence="4">
    <location>
        <begin position="1"/>
        <end position="92"/>
    </location>
</feature>
<evidence type="ECO:0000256" key="3">
    <source>
        <dbReference type="ARBA" id="ARBA00023242"/>
    </source>
</evidence>
<feature type="compositionally biased region" description="Basic and acidic residues" evidence="4">
    <location>
        <begin position="12"/>
        <end position="35"/>
    </location>
</feature>
<dbReference type="GO" id="GO:0000127">
    <property type="term" value="C:transcription factor TFIIIC complex"/>
    <property type="evidence" value="ECO:0007669"/>
    <property type="project" value="TreeGrafter"/>
</dbReference>
<dbReference type="OrthoDB" id="4703at2759"/>
<dbReference type="GO" id="GO:0006383">
    <property type="term" value="P:transcription by RNA polymerase III"/>
    <property type="evidence" value="ECO:0007669"/>
    <property type="project" value="TreeGrafter"/>
</dbReference>
<dbReference type="Gene3D" id="2.130.10.10">
    <property type="entry name" value="YVTN repeat-like/Quinoprotein amine dehydrogenase"/>
    <property type="match status" value="1"/>
</dbReference>
<organism evidence="5 6">
    <name type="scientific">Stachybotrys elegans</name>
    <dbReference type="NCBI Taxonomy" id="80388"/>
    <lineage>
        <taxon>Eukaryota</taxon>
        <taxon>Fungi</taxon>
        <taxon>Dikarya</taxon>
        <taxon>Ascomycota</taxon>
        <taxon>Pezizomycotina</taxon>
        <taxon>Sordariomycetes</taxon>
        <taxon>Hypocreomycetidae</taxon>
        <taxon>Hypocreales</taxon>
        <taxon>Stachybotryaceae</taxon>
        <taxon>Stachybotrys</taxon>
    </lineage>
</organism>
<dbReference type="AlphaFoldDB" id="A0A8K0SK51"/>